<gene>
    <name evidence="1" type="ORF">LCGC14_0384260</name>
</gene>
<accession>A0A0F9TJH1</accession>
<sequence length="114" mass="12789">MIEYGTEAVPLRGRYYFGYDVKAMLRVLRDRVHISEQIPLANKLLNISFLNADAMRYIDKVYGLDSIQGHFRIFEMSLFPEEATAALFAANGLQVSTAGELVGGTRSKLIEKEG</sequence>
<organism evidence="1">
    <name type="scientific">marine sediment metagenome</name>
    <dbReference type="NCBI Taxonomy" id="412755"/>
    <lineage>
        <taxon>unclassified sequences</taxon>
        <taxon>metagenomes</taxon>
        <taxon>ecological metagenomes</taxon>
    </lineage>
</organism>
<dbReference type="EMBL" id="LAZR01000316">
    <property type="protein sequence ID" value="KKN75052.1"/>
    <property type="molecule type" value="Genomic_DNA"/>
</dbReference>
<reference evidence="1" key="1">
    <citation type="journal article" date="2015" name="Nature">
        <title>Complex archaea that bridge the gap between prokaryotes and eukaryotes.</title>
        <authorList>
            <person name="Spang A."/>
            <person name="Saw J.H."/>
            <person name="Jorgensen S.L."/>
            <person name="Zaremba-Niedzwiedzka K."/>
            <person name="Martijn J."/>
            <person name="Lind A.E."/>
            <person name="van Eijk R."/>
            <person name="Schleper C."/>
            <person name="Guy L."/>
            <person name="Ettema T.J."/>
        </authorList>
    </citation>
    <scope>NUCLEOTIDE SEQUENCE</scope>
</reference>
<name>A0A0F9TJH1_9ZZZZ</name>
<evidence type="ECO:0000313" key="1">
    <source>
        <dbReference type="EMBL" id="KKN75052.1"/>
    </source>
</evidence>
<protein>
    <submittedName>
        <fullName evidence="1">Uncharacterized protein</fullName>
    </submittedName>
</protein>
<dbReference type="AlphaFoldDB" id="A0A0F9TJH1"/>
<comment type="caution">
    <text evidence="1">The sequence shown here is derived from an EMBL/GenBank/DDBJ whole genome shotgun (WGS) entry which is preliminary data.</text>
</comment>
<proteinExistence type="predicted"/>